<dbReference type="EMBL" id="JAUSWN010000035">
    <property type="protein sequence ID" value="MDQ0480935.1"/>
    <property type="molecule type" value="Genomic_DNA"/>
</dbReference>
<reference evidence="1 2" key="1">
    <citation type="submission" date="2023-07" db="EMBL/GenBank/DDBJ databases">
        <title>Genomic Encyclopedia of Type Strains, Phase IV (KMG-IV): sequencing the most valuable type-strain genomes for metagenomic binning, comparative biology and taxonomic classification.</title>
        <authorList>
            <person name="Goeker M."/>
        </authorList>
    </citation>
    <scope>NUCLEOTIDE SEQUENCE [LARGE SCALE GENOMIC DNA]</scope>
    <source>
        <strain evidence="1 2">DSM 1400</strain>
    </source>
</reference>
<proteinExistence type="predicted"/>
<evidence type="ECO:0000313" key="1">
    <source>
        <dbReference type="EMBL" id="MDQ0480935.1"/>
    </source>
</evidence>
<evidence type="ECO:0000313" key="2">
    <source>
        <dbReference type="Proteomes" id="UP001224418"/>
    </source>
</evidence>
<dbReference type="Proteomes" id="UP001224418">
    <property type="component" value="Unassembled WGS sequence"/>
</dbReference>
<name>A0ABU0JV02_HATLI</name>
<sequence length="29" mass="3288">MAEKRSLKKSAKLGIAITVISPWNYIKIK</sequence>
<keyword evidence="2" id="KW-1185">Reference proteome</keyword>
<protein>
    <submittedName>
        <fullName evidence="1">Uncharacterized protein</fullName>
    </submittedName>
</protein>
<accession>A0ABU0JV02</accession>
<comment type="caution">
    <text evidence="1">The sequence shown here is derived from an EMBL/GenBank/DDBJ whole genome shotgun (WGS) entry which is preliminary data.</text>
</comment>
<organism evidence="1 2">
    <name type="scientific">Hathewaya limosa</name>
    <name type="common">Clostridium limosum</name>
    <dbReference type="NCBI Taxonomy" id="1536"/>
    <lineage>
        <taxon>Bacteria</taxon>
        <taxon>Bacillati</taxon>
        <taxon>Bacillota</taxon>
        <taxon>Clostridia</taxon>
        <taxon>Eubacteriales</taxon>
        <taxon>Clostridiaceae</taxon>
        <taxon>Hathewaya</taxon>
    </lineage>
</organism>
<gene>
    <name evidence="1" type="ORF">QOZ93_002686</name>
</gene>